<feature type="domain" description="Calcineurin-like phosphoesterase" evidence="2">
    <location>
        <begin position="1"/>
        <end position="198"/>
    </location>
</feature>
<dbReference type="EMBL" id="LVVL01000015">
    <property type="protein sequence ID" value="OAN12247.1"/>
    <property type="molecule type" value="Genomic_DNA"/>
</dbReference>
<dbReference type="InterPro" id="IPR050126">
    <property type="entry name" value="Ap4A_hydrolase"/>
</dbReference>
<evidence type="ECO:0000313" key="3">
    <source>
        <dbReference type="EMBL" id="OAN12247.1"/>
    </source>
</evidence>
<keyword evidence="4" id="KW-1185">Reference proteome</keyword>
<dbReference type="Gene3D" id="3.60.21.10">
    <property type="match status" value="1"/>
</dbReference>
<reference evidence="3 4" key="1">
    <citation type="submission" date="2016-03" db="EMBL/GenBank/DDBJ databases">
        <authorList>
            <person name="Cho S.-Y."/>
            <person name="Lim S."/>
            <person name="Kim H."/>
            <person name="Soh E.H."/>
            <person name="Moon J.S."/>
        </authorList>
    </citation>
    <scope>NUCLEOTIDE SEQUENCE [LARGE SCALE GENOMIC DNA]</scope>
    <source>
        <strain evidence="3 4">KCTC 3810</strain>
    </source>
</reference>
<accession>A0ABX2V6J6</accession>
<dbReference type="PIRSF" id="PIRSF000883">
    <property type="entry name" value="Pesterase_MJ0912"/>
    <property type="match status" value="1"/>
</dbReference>
<dbReference type="InterPro" id="IPR029052">
    <property type="entry name" value="Metallo-depent_PP-like"/>
</dbReference>
<dbReference type="Pfam" id="PF12850">
    <property type="entry name" value="Metallophos_2"/>
    <property type="match status" value="1"/>
</dbReference>
<dbReference type="CDD" id="cd00838">
    <property type="entry name" value="MPP_superfamily"/>
    <property type="match status" value="1"/>
</dbReference>
<comment type="similarity">
    <text evidence="1">Belongs to the metallophosphoesterase superfamily. YfcE family.</text>
</comment>
<comment type="caution">
    <text evidence="3">The sequence shown here is derived from an EMBL/GenBank/DDBJ whole genome shotgun (WGS) entry which is preliminary data.</text>
</comment>
<dbReference type="PANTHER" id="PTHR42850">
    <property type="entry name" value="METALLOPHOSPHOESTERASE"/>
    <property type="match status" value="1"/>
</dbReference>
<dbReference type="RefSeq" id="WP_028106941.1">
    <property type="nucleotide sequence ID" value="NZ_LVVL01000015.1"/>
</dbReference>
<evidence type="ECO:0000313" key="4">
    <source>
        <dbReference type="Proteomes" id="UP000078447"/>
    </source>
</evidence>
<dbReference type="InterPro" id="IPR011152">
    <property type="entry name" value="Pesterase_MJ0912"/>
</dbReference>
<dbReference type="PANTHER" id="PTHR42850:SF2">
    <property type="entry name" value="BLL5683 PROTEIN"/>
    <property type="match status" value="1"/>
</dbReference>
<dbReference type="InterPro" id="IPR024654">
    <property type="entry name" value="Calcineurin-like_PHP_lpxH"/>
</dbReference>
<protein>
    <submittedName>
        <fullName evidence="3">Metallophosphoesterase</fullName>
    </submittedName>
</protein>
<name>A0ABX2V6J6_9BACL</name>
<organism evidence="3 4">
    <name type="scientific">Exiguobacterium undae</name>
    <dbReference type="NCBI Taxonomy" id="169177"/>
    <lineage>
        <taxon>Bacteria</taxon>
        <taxon>Bacillati</taxon>
        <taxon>Bacillota</taxon>
        <taxon>Bacilli</taxon>
        <taxon>Bacillales</taxon>
        <taxon>Bacillales Family XII. Incertae Sedis</taxon>
        <taxon>Exiguobacterium</taxon>
    </lineage>
</organism>
<dbReference type="SUPFAM" id="SSF56300">
    <property type="entry name" value="Metallo-dependent phosphatases"/>
    <property type="match status" value="1"/>
</dbReference>
<sequence length="244" mass="27306">MKFAVITDIHGNATALEAVLKRITEETGVSEIFCLGDLIGIGPQTNEVIEIVRSTPQMTTISGNHDENVLALIHGQKYPDSYRHAKNHHQWIADQLTPDNQRFLEQLPRTVRKTFSKQEALFTHYAYLDEQKPIGEEPLAKAVDGTEQSLPNLFKGHQASLICFGHHHPEQVIRAEGVTYLNPGALGCQPEAVAPFALVERSGGEWKVDVIEVEYDDRPYLEAFNAAPMPEKELLRKLFLGGRT</sequence>
<proteinExistence type="inferred from homology"/>
<evidence type="ECO:0000259" key="2">
    <source>
        <dbReference type="Pfam" id="PF12850"/>
    </source>
</evidence>
<gene>
    <name evidence="3" type="ORF">A3783_11930</name>
</gene>
<dbReference type="Proteomes" id="UP000078447">
    <property type="component" value="Unassembled WGS sequence"/>
</dbReference>
<evidence type="ECO:0000256" key="1">
    <source>
        <dbReference type="ARBA" id="ARBA00008950"/>
    </source>
</evidence>